<feature type="region of interest" description="Disordered" evidence="1">
    <location>
        <begin position="1"/>
        <end position="93"/>
    </location>
</feature>
<feature type="non-terminal residue" evidence="2">
    <location>
        <position position="1"/>
    </location>
</feature>
<evidence type="ECO:0000313" key="3">
    <source>
        <dbReference type="Proteomes" id="UP000258309"/>
    </source>
</evidence>
<dbReference type="EMBL" id="NCSJ02000086">
    <property type="protein sequence ID" value="RFU30990.1"/>
    <property type="molecule type" value="Genomic_DNA"/>
</dbReference>
<dbReference type="Proteomes" id="UP000258309">
    <property type="component" value="Unassembled WGS sequence"/>
</dbReference>
<dbReference type="AlphaFoldDB" id="A0A3E2HC82"/>
<organism evidence="2 3">
    <name type="scientific">Scytalidium lignicola</name>
    <name type="common">Hyphomycete</name>
    <dbReference type="NCBI Taxonomy" id="5539"/>
    <lineage>
        <taxon>Eukaryota</taxon>
        <taxon>Fungi</taxon>
        <taxon>Dikarya</taxon>
        <taxon>Ascomycota</taxon>
        <taxon>Pezizomycotina</taxon>
        <taxon>Leotiomycetes</taxon>
        <taxon>Leotiomycetes incertae sedis</taxon>
        <taxon>Scytalidium</taxon>
    </lineage>
</organism>
<protein>
    <submittedName>
        <fullName evidence="2">Uncharacterized protein</fullName>
    </submittedName>
</protein>
<feature type="region of interest" description="Disordered" evidence="1">
    <location>
        <begin position="400"/>
        <end position="425"/>
    </location>
</feature>
<comment type="caution">
    <text evidence="2">The sequence shown here is derived from an EMBL/GenBank/DDBJ whole genome shotgun (WGS) entry which is preliminary data.</text>
</comment>
<feature type="compositionally biased region" description="Polar residues" evidence="1">
    <location>
        <begin position="40"/>
        <end position="52"/>
    </location>
</feature>
<feature type="compositionally biased region" description="Basic residues" evidence="1">
    <location>
        <begin position="1"/>
        <end position="19"/>
    </location>
</feature>
<dbReference type="OrthoDB" id="10592180at2759"/>
<sequence>MPRPKSKKTTKKAPSKKSKQLPNPSTPIQRPRIRLISRTPAPTEQLPSSVVVTSPEALAERSSSVLPSFSHPNSPSDSTNTQRPARTSLPSAPLPERNIEFQIKVYFEGKITTSYAYMVNLNDPHRLQYESIVAEGREFVVDYTMRRHIQGVLRGGDTLVCSYGAERKPIVSEIHHNDRWQHLEKIFKNKAAKKGEILRIDIKYAINFDPYDELPPEITHKPAPKRVFSAPIDENAPEQEDIEQEPIPKKRRSATNIQLDELQQKIRKNLEYGTGLTLFDFHRCDDFSCHNFEKLCYNTIDKDYNTLHLAVDGKIAKEWAAEIHKGRATLERPSAKVIAMITAYNKQYKQRKDVKKGLNSEVSSIIAATPGNHIIYNFSNNGMPYNIPVIESRYTIPTFSNQSTAQNQNRPSSKESARPSSPLQPTVSNEKLILSFQTYVHAEMPQYMQDTKLGKVFEILLAQDISPMRLNELEDDKIKLFSLPWGKVMDMKPYISRWKKAYKQEISIDFVDISD</sequence>
<proteinExistence type="predicted"/>
<reference evidence="2 3" key="1">
    <citation type="submission" date="2018-05" db="EMBL/GenBank/DDBJ databases">
        <title>Draft genome sequence of Scytalidium lignicola DSM 105466, a ubiquitous saprotrophic fungus.</title>
        <authorList>
            <person name="Buettner E."/>
            <person name="Gebauer A.M."/>
            <person name="Hofrichter M."/>
            <person name="Liers C."/>
            <person name="Kellner H."/>
        </authorList>
    </citation>
    <scope>NUCLEOTIDE SEQUENCE [LARGE SCALE GENOMIC DNA]</scope>
    <source>
        <strain evidence="2 3">DSM 105466</strain>
    </source>
</reference>
<feature type="non-terminal residue" evidence="2">
    <location>
        <position position="515"/>
    </location>
</feature>
<accession>A0A3E2HC82</accession>
<evidence type="ECO:0000313" key="2">
    <source>
        <dbReference type="EMBL" id="RFU30990.1"/>
    </source>
</evidence>
<name>A0A3E2HC82_SCYLI</name>
<gene>
    <name evidence="2" type="ORF">B7463_g5309</name>
</gene>
<feature type="compositionally biased region" description="Polar residues" evidence="1">
    <location>
        <begin position="400"/>
        <end position="411"/>
    </location>
</feature>
<feature type="compositionally biased region" description="Polar residues" evidence="1">
    <location>
        <begin position="61"/>
        <end position="90"/>
    </location>
</feature>
<keyword evidence="3" id="KW-1185">Reference proteome</keyword>
<evidence type="ECO:0000256" key="1">
    <source>
        <dbReference type="SAM" id="MobiDB-lite"/>
    </source>
</evidence>